<dbReference type="AlphaFoldDB" id="X0WQX5"/>
<proteinExistence type="predicted"/>
<comment type="caution">
    <text evidence="1">The sequence shown here is derived from an EMBL/GenBank/DDBJ whole genome shotgun (WGS) entry which is preliminary data.</text>
</comment>
<name>X0WQX5_9ZZZZ</name>
<reference evidence="1" key="1">
    <citation type="journal article" date="2014" name="Front. Microbiol.">
        <title>High frequency of phylogenetically diverse reductive dehalogenase-homologous genes in deep subseafloor sedimentary metagenomes.</title>
        <authorList>
            <person name="Kawai M."/>
            <person name="Futagami T."/>
            <person name="Toyoda A."/>
            <person name="Takaki Y."/>
            <person name="Nishi S."/>
            <person name="Hori S."/>
            <person name="Arai W."/>
            <person name="Tsubouchi T."/>
            <person name="Morono Y."/>
            <person name="Uchiyama I."/>
            <person name="Ito T."/>
            <person name="Fujiyama A."/>
            <person name="Inagaki F."/>
            <person name="Takami H."/>
        </authorList>
    </citation>
    <scope>NUCLEOTIDE SEQUENCE</scope>
    <source>
        <strain evidence="1">Expedition CK06-06</strain>
    </source>
</reference>
<dbReference type="EMBL" id="BARS01037724">
    <property type="protein sequence ID" value="GAG15091.1"/>
    <property type="molecule type" value="Genomic_DNA"/>
</dbReference>
<protein>
    <submittedName>
        <fullName evidence="1">Uncharacterized protein</fullName>
    </submittedName>
</protein>
<feature type="non-terminal residue" evidence="1">
    <location>
        <position position="1"/>
    </location>
</feature>
<accession>X0WQX5</accession>
<organism evidence="1">
    <name type="scientific">marine sediment metagenome</name>
    <dbReference type="NCBI Taxonomy" id="412755"/>
    <lineage>
        <taxon>unclassified sequences</taxon>
        <taxon>metagenomes</taxon>
        <taxon>ecological metagenomes</taxon>
    </lineage>
</organism>
<evidence type="ECO:0000313" key="1">
    <source>
        <dbReference type="EMBL" id="GAG15091.1"/>
    </source>
</evidence>
<gene>
    <name evidence="1" type="ORF">S01H1_57808</name>
</gene>
<sequence length="96" mass="10620">DAGYEVTEGENKDQLKGLVSSNQLGSTAAFDVGGGVTAYRMRTTTERWEKDNAAHIEETKQIDYEISGEKPPEKIIKSSTGDSIESDKYYLKTNII</sequence>